<evidence type="ECO:0000313" key="6">
    <source>
        <dbReference type="Proteomes" id="UP000245921"/>
    </source>
</evidence>
<evidence type="ECO:0000256" key="1">
    <source>
        <dbReference type="ARBA" id="ARBA00006534"/>
    </source>
</evidence>
<dbReference type="EMBL" id="QGGI01000004">
    <property type="protein sequence ID" value="PWJ95587.1"/>
    <property type="molecule type" value="Genomic_DNA"/>
</dbReference>
<dbReference type="Proteomes" id="UP000245921">
    <property type="component" value="Unassembled WGS sequence"/>
</dbReference>
<keyword evidence="6" id="KW-1185">Reference proteome</keyword>
<dbReference type="SUPFAM" id="SSF52317">
    <property type="entry name" value="Class I glutamine amidotransferase-like"/>
    <property type="match status" value="1"/>
</dbReference>
<evidence type="ECO:0000256" key="3">
    <source>
        <dbReference type="ARBA" id="ARBA00022801"/>
    </source>
</evidence>
<gene>
    <name evidence="5" type="ORF">C7380_1041</name>
</gene>
<dbReference type="GO" id="GO:0008236">
    <property type="term" value="F:serine-type peptidase activity"/>
    <property type="evidence" value="ECO:0007669"/>
    <property type="project" value="UniProtKB-KW"/>
</dbReference>
<dbReference type="GO" id="GO:0006508">
    <property type="term" value="P:proteolysis"/>
    <property type="evidence" value="ECO:0007669"/>
    <property type="project" value="UniProtKB-KW"/>
</dbReference>
<dbReference type="PANTHER" id="PTHR20842:SF0">
    <property type="entry name" value="ALPHA-ASPARTYL DIPEPTIDASE"/>
    <property type="match status" value="1"/>
</dbReference>
<dbReference type="AlphaFoldDB" id="A0AA45C7M3"/>
<proteinExistence type="inferred from homology"/>
<keyword evidence="4" id="KW-0720">Serine protease</keyword>
<organism evidence="5 6">
    <name type="scientific">Oceanotoga teriensis</name>
    <dbReference type="NCBI Taxonomy" id="515440"/>
    <lineage>
        <taxon>Bacteria</taxon>
        <taxon>Thermotogati</taxon>
        <taxon>Thermotogota</taxon>
        <taxon>Thermotogae</taxon>
        <taxon>Petrotogales</taxon>
        <taxon>Petrotogaceae</taxon>
        <taxon>Oceanotoga</taxon>
    </lineage>
</organism>
<evidence type="ECO:0000256" key="2">
    <source>
        <dbReference type="ARBA" id="ARBA00022670"/>
    </source>
</evidence>
<name>A0AA45C7M3_9BACT</name>
<protein>
    <submittedName>
        <fullName evidence="5">Peptidase E</fullName>
    </submittedName>
</protein>
<dbReference type="Pfam" id="PF03575">
    <property type="entry name" value="Peptidase_S51"/>
    <property type="match status" value="1"/>
</dbReference>
<dbReference type="InterPro" id="IPR029062">
    <property type="entry name" value="Class_I_gatase-like"/>
</dbReference>
<dbReference type="InterPro" id="IPR005320">
    <property type="entry name" value="Peptidase_S51"/>
</dbReference>
<evidence type="ECO:0000256" key="4">
    <source>
        <dbReference type="ARBA" id="ARBA00022825"/>
    </source>
</evidence>
<comment type="caution">
    <text evidence="5">The sequence shown here is derived from an EMBL/GenBank/DDBJ whole genome shotgun (WGS) entry which is preliminary data.</text>
</comment>
<dbReference type="RefSeq" id="WP_109604129.1">
    <property type="nucleotide sequence ID" value="NZ_QGGI01000004.1"/>
</dbReference>
<evidence type="ECO:0000313" key="5">
    <source>
        <dbReference type="EMBL" id="PWJ95587.1"/>
    </source>
</evidence>
<keyword evidence="3" id="KW-0378">Hydrolase</keyword>
<dbReference type="PANTHER" id="PTHR20842">
    <property type="entry name" value="PROTEASE S51 ALPHA-ASPARTYL DIPEPTIDASE"/>
    <property type="match status" value="1"/>
</dbReference>
<comment type="similarity">
    <text evidence="1">Belongs to the peptidase S51 family.</text>
</comment>
<sequence>MKNIISIKHNKLEDSSNIMNIHKYIVESTEKLKPRVSYISAASYDSFKEIEEFYKIYSEILGCSIIPITLTNKEYDFEELENIIYNSDILFLGDGDILLLYNYLISNGMDIILKNAYLKGIKIVGIGAGSSILYKNILIKNRSSAPIKINGLNFLDICINNLDSEDLKDDLLKLIIRQNLRCLHLRNESALEWIDNKINKIISSSKKKSYMIERDTNNNIQYTELI</sequence>
<reference evidence="5 6" key="1">
    <citation type="submission" date="2018-05" db="EMBL/GenBank/DDBJ databases">
        <title>Genomic Encyclopedia of Type Strains, Phase IV (KMG-IV): sequencing the most valuable type-strain genomes for metagenomic binning, comparative biology and taxonomic classification.</title>
        <authorList>
            <person name="Goeker M."/>
        </authorList>
    </citation>
    <scope>NUCLEOTIDE SEQUENCE [LARGE SCALE GENOMIC DNA]</scope>
    <source>
        <strain evidence="5 6">DSM 24906</strain>
    </source>
</reference>
<keyword evidence="2" id="KW-0645">Protease</keyword>
<accession>A0AA45C7M3</accession>
<dbReference type="Gene3D" id="3.40.50.880">
    <property type="match status" value="1"/>
</dbReference>